<comment type="caution">
    <text evidence="1">The sequence shown here is derived from an EMBL/GenBank/DDBJ whole genome shotgun (WGS) entry which is preliminary data.</text>
</comment>
<reference evidence="1" key="1">
    <citation type="submission" date="2023-11" db="EMBL/GenBank/DDBJ databases">
        <authorList>
            <person name="Poullet M."/>
        </authorList>
    </citation>
    <scope>NUCLEOTIDE SEQUENCE</scope>
    <source>
        <strain evidence="1">E1834</strain>
    </source>
</reference>
<evidence type="ECO:0000313" key="1">
    <source>
        <dbReference type="EMBL" id="CAK5089393.1"/>
    </source>
</evidence>
<accession>A0ACB1AH90</accession>
<keyword evidence="2" id="KW-1185">Reference proteome</keyword>
<name>A0ACB1AH90_MELEN</name>
<gene>
    <name evidence="1" type="ORF">MENTE1834_LOCUS37105</name>
</gene>
<proteinExistence type="predicted"/>
<organism evidence="1 2">
    <name type="scientific">Meloidogyne enterolobii</name>
    <name type="common">Root-knot nematode worm</name>
    <name type="synonym">Meloidogyne mayaguensis</name>
    <dbReference type="NCBI Taxonomy" id="390850"/>
    <lineage>
        <taxon>Eukaryota</taxon>
        <taxon>Metazoa</taxon>
        <taxon>Ecdysozoa</taxon>
        <taxon>Nematoda</taxon>
        <taxon>Chromadorea</taxon>
        <taxon>Rhabditida</taxon>
        <taxon>Tylenchina</taxon>
        <taxon>Tylenchomorpha</taxon>
        <taxon>Tylenchoidea</taxon>
        <taxon>Meloidogynidae</taxon>
        <taxon>Meloidogyninae</taxon>
        <taxon>Meloidogyne</taxon>
    </lineage>
</organism>
<sequence>MMVALMDFGGTMVAMLFNENGGHALQRKWWPCSSTKLVAMLTNI</sequence>
<evidence type="ECO:0000313" key="2">
    <source>
        <dbReference type="Proteomes" id="UP001497535"/>
    </source>
</evidence>
<dbReference type="Proteomes" id="UP001497535">
    <property type="component" value="Unassembled WGS sequence"/>
</dbReference>
<dbReference type="EMBL" id="CAVMJV010000077">
    <property type="protein sequence ID" value="CAK5089393.1"/>
    <property type="molecule type" value="Genomic_DNA"/>
</dbReference>
<protein>
    <submittedName>
        <fullName evidence="1">Uncharacterized protein</fullName>
    </submittedName>
</protein>